<gene>
    <name evidence="1" type="ORF">CDAR_575751</name>
</gene>
<reference evidence="1 2" key="1">
    <citation type="submission" date="2021-06" db="EMBL/GenBank/DDBJ databases">
        <title>Caerostris darwini draft genome.</title>
        <authorList>
            <person name="Kono N."/>
            <person name="Arakawa K."/>
        </authorList>
    </citation>
    <scope>NUCLEOTIDE SEQUENCE [LARGE SCALE GENOMIC DNA]</scope>
</reference>
<protein>
    <submittedName>
        <fullName evidence="1">Uncharacterized protein</fullName>
    </submittedName>
</protein>
<sequence>MYEQQGRHLQPPCTWIRVIRSLLAVPSRHPEQPPRWRRLWNCAICAHNTAFVGRPLLNGGVELNLTAAFGIPSSRGGLLSSCSVVKLS</sequence>
<comment type="caution">
    <text evidence="1">The sequence shown here is derived from an EMBL/GenBank/DDBJ whole genome shotgun (WGS) entry which is preliminary data.</text>
</comment>
<organism evidence="1 2">
    <name type="scientific">Caerostris darwini</name>
    <dbReference type="NCBI Taxonomy" id="1538125"/>
    <lineage>
        <taxon>Eukaryota</taxon>
        <taxon>Metazoa</taxon>
        <taxon>Ecdysozoa</taxon>
        <taxon>Arthropoda</taxon>
        <taxon>Chelicerata</taxon>
        <taxon>Arachnida</taxon>
        <taxon>Araneae</taxon>
        <taxon>Araneomorphae</taxon>
        <taxon>Entelegynae</taxon>
        <taxon>Araneoidea</taxon>
        <taxon>Araneidae</taxon>
        <taxon>Caerostris</taxon>
    </lineage>
</organism>
<name>A0AAV4X644_9ARAC</name>
<dbReference type="Proteomes" id="UP001054837">
    <property type="component" value="Unassembled WGS sequence"/>
</dbReference>
<proteinExistence type="predicted"/>
<accession>A0AAV4X644</accession>
<dbReference type="EMBL" id="BPLQ01015720">
    <property type="protein sequence ID" value="GIY90741.1"/>
    <property type="molecule type" value="Genomic_DNA"/>
</dbReference>
<evidence type="ECO:0000313" key="1">
    <source>
        <dbReference type="EMBL" id="GIY90741.1"/>
    </source>
</evidence>
<evidence type="ECO:0000313" key="2">
    <source>
        <dbReference type="Proteomes" id="UP001054837"/>
    </source>
</evidence>
<dbReference type="AlphaFoldDB" id="A0AAV4X644"/>
<keyword evidence="2" id="KW-1185">Reference proteome</keyword>